<feature type="compositionally biased region" description="Low complexity" evidence="3">
    <location>
        <begin position="534"/>
        <end position="545"/>
    </location>
</feature>
<feature type="compositionally biased region" description="Basic and acidic residues" evidence="3">
    <location>
        <begin position="1215"/>
        <end position="1234"/>
    </location>
</feature>
<feature type="compositionally biased region" description="Polar residues" evidence="3">
    <location>
        <begin position="1404"/>
        <end position="1436"/>
    </location>
</feature>
<keyword evidence="2" id="KW-0131">Cell cycle</keyword>
<feature type="region of interest" description="Disordered" evidence="3">
    <location>
        <begin position="394"/>
        <end position="415"/>
    </location>
</feature>
<evidence type="ECO:0000313" key="4">
    <source>
        <dbReference type="EMBL" id="KAJ1720539.1"/>
    </source>
</evidence>
<dbReference type="GO" id="GO:0019888">
    <property type="term" value="F:protein phosphatase regulator activity"/>
    <property type="evidence" value="ECO:0007669"/>
    <property type="project" value="TreeGrafter"/>
</dbReference>
<keyword evidence="5" id="KW-1185">Reference proteome</keyword>
<feature type="region of interest" description="Disordered" evidence="3">
    <location>
        <begin position="1117"/>
        <end position="1141"/>
    </location>
</feature>
<protein>
    <submittedName>
        <fullName evidence="4">Sporulation-induced protein</fullName>
    </submittedName>
</protein>
<proteinExistence type="inferred from homology"/>
<reference evidence="4" key="1">
    <citation type="submission" date="2022-07" db="EMBL/GenBank/DDBJ databases">
        <title>Phylogenomic reconstructions and comparative analyses of Kickxellomycotina fungi.</title>
        <authorList>
            <person name="Reynolds N.K."/>
            <person name="Stajich J.E."/>
            <person name="Barry K."/>
            <person name="Grigoriev I.V."/>
            <person name="Crous P."/>
            <person name="Smith M.E."/>
        </authorList>
    </citation>
    <scope>NUCLEOTIDE SEQUENCE</scope>
    <source>
        <strain evidence="4">NBRC 32514</strain>
    </source>
</reference>
<feature type="compositionally biased region" description="Acidic residues" evidence="3">
    <location>
        <begin position="978"/>
        <end position="991"/>
    </location>
</feature>
<feature type="region of interest" description="Disordered" evidence="3">
    <location>
        <begin position="1342"/>
        <end position="1617"/>
    </location>
</feature>
<feature type="region of interest" description="Disordered" evidence="3">
    <location>
        <begin position="1173"/>
        <end position="1309"/>
    </location>
</feature>
<dbReference type="PANTHER" id="PTHR12634">
    <property type="entry name" value="SIT4 YEAST -ASSOCIATING PROTEIN-RELATED"/>
    <property type="match status" value="1"/>
</dbReference>
<feature type="compositionally biased region" description="Low complexity" evidence="3">
    <location>
        <begin position="1024"/>
        <end position="1034"/>
    </location>
</feature>
<feature type="compositionally biased region" description="Basic and acidic residues" evidence="3">
    <location>
        <begin position="1595"/>
        <end position="1610"/>
    </location>
</feature>
<dbReference type="GO" id="GO:0005829">
    <property type="term" value="C:cytosol"/>
    <property type="evidence" value="ECO:0007669"/>
    <property type="project" value="TreeGrafter"/>
</dbReference>
<feature type="region of interest" description="Disordered" evidence="3">
    <location>
        <begin position="102"/>
        <end position="195"/>
    </location>
</feature>
<name>A0A9W7XTK4_9FUNG</name>
<sequence>MLWRFGLQHASNIDKLLDKDDLALEEVLNDSDFLQEVRDQNPKLVSYLTRPQNLKQMVDYIATEEFFKFSKMASISCDVLCSNSISFVETLIAAYSLRDFADSDDEDEGEDDELDSDSDVSDDNNDGASRRVSTPTKHETTDNQTSETAADNNESPLSPQRSSQSDSPGTSLSQQPTRPFVASSPFSPSSRAASTTALASPRQHLLESLWGVMQLSGGQLDALQATYFSRVMCSLLQRKPYETLDFIRSQGNVVSRFLEHLSVSAVVDLLLKIISLEELEGGPGIIAWLSEDRLIPMLVDRLSPDCDPEMHSLAAQVLLDIIAISQCNNPTQPTIGTNALIEELKSQETVTRLADYMLDRTAPHATSTLVNCVYIFIELIRRNYSEGDADMTPEDQANGYGFGGSYDGSSYDQQGPRKLPTVDLSDMMRVLALRTRDMVELLRSPRSSTEPVPTTLGLREPLGFERLRICELFAELLHCSNMPRLNVSVEQAAGEALAGAAASAASGDVSRSSEDLPTHKDSPTVVGFTPRHQGSPGHSSESSPHNLQQAFSPGSARSTASSGSNSSANLRQAAQQGSAGADSEASDGSGYSGIPLEIGSPSEHDTSNTPVGQLLKWNFIQHSVLPICTDLFFQFSLNNFLHSVVYDIMHQVLNLPLNLECNLALIVVAFRDVRITSRIAQACAQNDQVSREPRGTRLGYMGHLTGIGEEVARLLELSGAALEPLIAPYIDGDEWLDYVARTLQEVRERDQQPLGGERPGGGQGGNDMMSGDNAAQVFVSRMGLVDPSSNESYGAEEDDDDDIDEDMDDEEDDDMDEDDDDEVGRFTRRAQGKGFGRPPKQQKQQQSAGMLYPNNEEDETSAEYMATHQNMYFGRSQFDMVDDSDQFIIKDDDEDDDVGLSAEHGDDGGDGIGPAGRIGRFRSYQNEQAVGGYSQGDDDDDDDIVVSSAPKTVQGSAMDEDSSDGGSGSVKAGKDSGDVDEDDEDGEDSDGASEVGRMRDYMRNRAADIAEATRQKSLSPPSPAGAKQQPAAAADLDGSRKERRQLVRLSFDGSAHTVATVDHLDNASLPSYLLALPKAASSSSTCSFPSAGEPSSSCTFTFSSPVGAAAASDSALVSLPTPPQSKVAGTSFPSVNGVDDDASATSANTAVAVNGSSQKIPLPPVPKVPPHPFASLLASMPPPPPIPTHPFAPQSQQQQPPPVPKNRPKNPFVEPKGRVMDLYRESKQRSHSSSELDSIVPADIGSWTADGASSSSTAALSSLSSGSKPDQPPADDPDLDGSSARRGRTGSFAARRQRSRSQSAGVGITREMVIQAASQGQFPYLDAKTCEFVGQLKSDTVTLGGAAAGGGTSSSRQRSKTAAGSAAAGIAIRGLAIPGQSGSAPSSAASSPVVKPAIHMREGSSLSGSPQQTSGSGLRSSGLAQSSLRSFPSETQSDSSGDSRSSSRGSAGGSDDDNAADGLDAVVAGFGSMSLGGDRDGDGDGRGNGNGNDDDSSLNHSSSSPPSSSSSMPAPLLSTKAGAGPPLAKQQHHHSTMKTTSSKSSSKHSASFSSSSSTVGAPNLPSALTIPTNRGAGIGQETRGNGSSINGSGADDGRGWRRGRGGDKRASAASKVKGMAMMPNFPVLPMSPVHKSTPIMLDSLGSASSTSTSPE</sequence>
<dbReference type="EMBL" id="JANBOJ010000248">
    <property type="protein sequence ID" value="KAJ1720539.1"/>
    <property type="molecule type" value="Genomic_DNA"/>
</dbReference>
<feature type="compositionally biased region" description="Low complexity" evidence="3">
    <location>
        <begin position="1460"/>
        <end position="1476"/>
    </location>
</feature>
<feature type="compositionally biased region" description="Acidic residues" evidence="3">
    <location>
        <begin position="884"/>
        <end position="898"/>
    </location>
</feature>
<dbReference type="GO" id="GO:0005634">
    <property type="term" value="C:nucleus"/>
    <property type="evidence" value="ECO:0007669"/>
    <property type="project" value="TreeGrafter"/>
</dbReference>
<comment type="similarity">
    <text evidence="1">Belongs to the SAPS family.</text>
</comment>
<feature type="region of interest" description="Disordered" evidence="3">
    <location>
        <begin position="747"/>
        <end position="771"/>
    </location>
</feature>
<feature type="region of interest" description="Disordered" evidence="3">
    <location>
        <begin position="785"/>
        <end position="861"/>
    </location>
</feature>
<evidence type="ECO:0000256" key="1">
    <source>
        <dbReference type="ARBA" id="ARBA00006180"/>
    </source>
</evidence>
<evidence type="ECO:0000256" key="2">
    <source>
        <dbReference type="ARBA" id="ARBA00023306"/>
    </source>
</evidence>
<evidence type="ECO:0000256" key="3">
    <source>
        <dbReference type="SAM" id="MobiDB-lite"/>
    </source>
</evidence>
<feature type="compositionally biased region" description="Low complexity" evidence="3">
    <location>
        <begin position="1437"/>
        <end position="1449"/>
    </location>
</feature>
<feature type="compositionally biased region" description="Low complexity" evidence="3">
    <location>
        <begin position="1362"/>
        <end position="1397"/>
    </location>
</feature>
<feature type="compositionally biased region" description="Acidic residues" evidence="3">
    <location>
        <begin position="102"/>
        <end position="125"/>
    </location>
</feature>
<dbReference type="Pfam" id="PF04499">
    <property type="entry name" value="SAPS"/>
    <property type="match status" value="1"/>
</dbReference>
<feature type="region of interest" description="Disordered" evidence="3">
    <location>
        <begin position="884"/>
        <end position="1041"/>
    </location>
</feature>
<feature type="compositionally biased region" description="Pro residues" evidence="3">
    <location>
        <begin position="1180"/>
        <end position="1190"/>
    </location>
</feature>
<accession>A0A9W7XTK4</accession>
<feature type="compositionally biased region" description="Low complexity" evidence="3">
    <location>
        <begin position="1246"/>
        <end position="1269"/>
    </location>
</feature>
<comment type="caution">
    <text evidence="4">The sequence shown here is derived from an EMBL/GenBank/DDBJ whole genome shotgun (WGS) entry which is preliminary data.</text>
</comment>
<feature type="compositionally biased region" description="Acidic residues" evidence="3">
    <location>
        <begin position="794"/>
        <end position="822"/>
    </location>
</feature>
<feature type="compositionally biased region" description="Basic and acidic residues" evidence="3">
    <location>
        <begin position="996"/>
        <end position="1014"/>
    </location>
</feature>
<dbReference type="OrthoDB" id="295029at2759"/>
<gene>
    <name evidence="4" type="primary">SIT4</name>
    <name evidence="4" type="ORF">LPJ53_004840</name>
</gene>
<dbReference type="PANTHER" id="PTHR12634:SF8">
    <property type="entry name" value="FIERY MOUNTAIN, ISOFORM D"/>
    <property type="match status" value="1"/>
</dbReference>
<feature type="region of interest" description="Disordered" evidence="3">
    <location>
        <begin position="508"/>
        <end position="607"/>
    </location>
</feature>
<feature type="compositionally biased region" description="Basic and acidic residues" evidence="3">
    <location>
        <begin position="511"/>
        <end position="522"/>
    </location>
</feature>
<feature type="compositionally biased region" description="Polar residues" evidence="3">
    <location>
        <begin position="142"/>
        <end position="177"/>
    </location>
</feature>
<feature type="compositionally biased region" description="Low complexity" evidence="3">
    <location>
        <begin position="1498"/>
        <end position="1518"/>
    </location>
</feature>
<dbReference type="InterPro" id="IPR007587">
    <property type="entry name" value="SAPS"/>
</dbReference>
<organism evidence="4 5">
    <name type="scientific">Coemansia erecta</name>
    <dbReference type="NCBI Taxonomy" id="147472"/>
    <lineage>
        <taxon>Eukaryota</taxon>
        <taxon>Fungi</taxon>
        <taxon>Fungi incertae sedis</taxon>
        <taxon>Zoopagomycota</taxon>
        <taxon>Kickxellomycotina</taxon>
        <taxon>Kickxellomycetes</taxon>
        <taxon>Kickxellales</taxon>
        <taxon>Kickxellaceae</taxon>
        <taxon>Coemansia</taxon>
    </lineage>
</organism>
<feature type="compositionally biased region" description="Low complexity" evidence="3">
    <location>
        <begin position="552"/>
        <end position="593"/>
    </location>
</feature>
<feature type="compositionally biased region" description="Low complexity" evidence="3">
    <location>
        <begin position="178"/>
        <end position="195"/>
    </location>
</feature>
<dbReference type="GO" id="GO:0019903">
    <property type="term" value="F:protein phosphatase binding"/>
    <property type="evidence" value="ECO:0007669"/>
    <property type="project" value="InterPro"/>
</dbReference>
<evidence type="ECO:0000313" key="5">
    <source>
        <dbReference type="Proteomes" id="UP001149813"/>
    </source>
</evidence>
<feature type="compositionally biased region" description="Low complexity" evidence="3">
    <location>
        <begin position="1537"/>
        <end position="1558"/>
    </location>
</feature>
<dbReference type="Proteomes" id="UP001149813">
    <property type="component" value="Unassembled WGS sequence"/>
</dbReference>